<sequence>MGAKRVMYWRQPAAQRTMKTYLALSEAVRAELNPTDSRVHRWSAEVSARRKNVNAEEGMFVSLTAAGVADEVFTCTLVDHPETSKETSSAPTAQPNERQVVVLRKEREVMEGTTRVKEYLARCKTHTVAHRSKVDGVGWWCGDYAVRIGRVENAQGTYAGLVCEVEYAPVRDVNVADALLAEYAEAIGECLRRAAGESAGAGALVHVNTGECVGAYGLGNVAFGDAHAAVAYVSTVMTMQSGGL</sequence>
<keyword evidence="2" id="KW-1185">Reference proteome</keyword>
<dbReference type="OrthoDB" id="10492825at2759"/>
<proteinExistence type="predicted"/>
<dbReference type="Proteomes" id="UP000002009">
    <property type="component" value="Chromosome 7"/>
</dbReference>
<dbReference type="STRING" id="296587.C1EA79"/>
<reference evidence="1 2" key="1">
    <citation type="journal article" date="2009" name="Science">
        <title>Green evolution and dynamic adaptations revealed by genomes of the marine picoeukaryotes Micromonas.</title>
        <authorList>
            <person name="Worden A.Z."/>
            <person name="Lee J.H."/>
            <person name="Mock T."/>
            <person name="Rouze P."/>
            <person name="Simmons M.P."/>
            <person name="Aerts A.L."/>
            <person name="Allen A.E."/>
            <person name="Cuvelier M.L."/>
            <person name="Derelle E."/>
            <person name="Everett M.V."/>
            <person name="Foulon E."/>
            <person name="Grimwood J."/>
            <person name="Gundlach H."/>
            <person name="Henrissat B."/>
            <person name="Napoli C."/>
            <person name="McDonald S.M."/>
            <person name="Parker M.S."/>
            <person name="Rombauts S."/>
            <person name="Salamov A."/>
            <person name="Von Dassow P."/>
            <person name="Badger J.H."/>
            <person name="Coutinho P.M."/>
            <person name="Demir E."/>
            <person name="Dubchak I."/>
            <person name="Gentemann C."/>
            <person name="Eikrem W."/>
            <person name="Gready J.E."/>
            <person name="John U."/>
            <person name="Lanier W."/>
            <person name="Lindquist E.A."/>
            <person name="Lucas S."/>
            <person name="Mayer K.F."/>
            <person name="Moreau H."/>
            <person name="Not F."/>
            <person name="Otillar R."/>
            <person name="Panaud O."/>
            <person name="Pangilinan J."/>
            <person name="Paulsen I."/>
            <person name="Piegu B."/>
            <person name="Poliakov A."/>
            <person name="Robbens S."/>
            <person name="Schmutz J."/>
            <person name="Toulza E."/>
            <person name="Wyss T."/>
            <person name="Zelensky A."/>
            <person name="Zhou K."/>
            <person name="Armbrust E.V."/>
            <person name="Bhattacharya D."/>
            <person name="Goodenough U.W."/>
            <person name="Van de Peer Y."/>
            <person name="Grigoriev I.V."/>
        </authorList>
    </citation>
    <scope>NUCLEOTIDE SEQUENCE [LARGE SCALE GENOMIC DNA]</scope>
    <source>
        <strain evidence="2">RCC299 / NOUM17</strain>
    </source>
</reference>
<dbReference type="OMA" id="CEVEYAP"/>
<accession>C1EA79</accession>
<dbReference type="AlphaFoldDB" id="C1EA79"/>
<dbReference type="GeneID" id="8245192"/>
<name>C1EA79_MICCC</name>
<dbReference type="EMBL" id="CP001328">
    <property type="protein sequence ID" value="ACO65160.1"/>
    <property type="molecule type" value="Genomic_DNA"/>
</dbReference>
<gene>
    <name evidence="1" type="ORF">MICPUN_101426</name>
</gene>
<dbReference type="FunCoup" id="C1EA79">
    <property type="interactions" value="825"/>
</dbReference>
<protein>
    <recommendedName>
        <fullName evidence="3">Mediator complex subunit 20</fullName>
    </recommendedName>
</protein>
<organism evidence="1 2">
    <name type="scientific">Micromonas commoda (strain RCC299 / NOUM17 / CCMP2709)</name>
    <name type="common">Picoplanktonic green alga</name>
    <dbReference type="NCBI Taxonomy" id="296587"/>
    <lineage>
        <taxon>Eukaryota</taxon>
        <taxon>Viridiplantae</taxon>
        <taxon>Chlorophyta</taxon>
        <taxon>Mamiellophyceae</taxon>
        <taxon>Mamiellales</taxon>
        <taxon>Mamiellaceae</taxon>
        <taxon>Micromonas</taxon>
    </lineage>
</organism>
<dbReference type="RefSeq" id="XP_002503902.1">
    <property type="nucleotide sequence ID" value="XM_002503856.1"/>
</dbReference>
<evidence type="ECO:0008006" key="3">
    <source>
        <dbReference type="Google" id="ProtNLM"/>
    </source>
</evidence>
<dbReference type="KEGG" id="mis:MICPUN_101426"/>
<evidence type="ECO:0000313" key="1">
    <source>
        <dbReference type="EMBL" id="ACO65160.1"/>
    </source>
</evidence>
<dbReference type="eggNOG" id="KOG1383">
    <property type="taxonomic scope" value="Eukaryota"/>
</dbReference>
<dbReference type="InParanoid" id="C1EA79"/>
<evidence type="ECO:0000313" key="2">
    <source>
        <dbReference type="Proteomes" id="UP000002009"/>
    </source>
</evidence>